<dbReference type="GO" id="GO:0019748">
    <property type="term" value="P:secondary metabolic process"/>
    <property type="evidence" value="ECO:0007669"/>
    <property type="project" value="TreeGrafter"/>
</dbReference>
<evidence type="ECO:0000256" key="1">
    <source>
        <dbReference type="ARBA" id="ARBA00006484"/>
    </source>
</evidence>
<dbReference type="InterPro" id="IPR036291">
    <property type="entry name" value="NAD(P)-bd_dom_sf"/>
</dbReference>
<sequence length="254" mass="27253">MSGPTGNSRLVALITGANSGIGFELARQLLAKTAPRWHVLLGCRSSEKGQKAAVDLQAEGLHGTVEFLHLDVSDDVSVIRAAEDASALHGKVDVVVNNAGFCYSGERTRQSMHASFDTNVVGPMRVVEAFAPLLQKSDSRYGPRIVNVSSRAGSISHRSNKDSVVYNSAVTEYRTSKAALNMLSACQVWEYGKLGIKTFVYCPGFTVSNLTDFATADRGAQPVSEGARPIVDIIEGKRDDEEGSFLIDGGVTDW</sequence>
<evidence type="ECO:0000313" key="3">
    <source>
        <dbReference type="EMBL" id="KAL1582996.1"/>
    </source>
</evidence>
<dbReference type="PANTHER" id="PTHR43544:SF32">
    <property type="entry name" value="CHAIN DEHYDROGENASE, PUTATIVE (AFU_ORTHOLOGUE AFUA_5G01530)-RELATED"/>
    <property type="match status" value="1"/>
</dbReference>
<dbReference type="SUPFAM" id="SSF51735">
    <property type="entry name" value="NAD(P)-binding Rossmann-fold domains"/>
    <property type="match status" value="1"/>
</dbReference>
<evidence type="ECO:0000256" key="2">
    <source>
        <dbReference type="RuleBase" id="RU000363"/>
    </source>
</evidence>
<reference evidence="3 4" key="1">
    <citation type="journal article" date="2020" name="Microbiol. Resour. Announc.">
        <title>Draft Genome Sequence of a Cladosporium Species Isolated from the Mesophotic Ascidian Didemnum maculosum.</title>
        <authorList>
            <person name="Gioti A."/>
            <person name="Siaperas R."/>
            <person name="Nikolaivits E."/>
            <person name="Le Goff G."/>
            <person name="Ouazzani J."/>
            <person name="Kotoulas G."/>
            <person name="Topakas E."/>
        </authorList>
    </citation>
    <scope>NUCLEOTIDE SEQUENCE [LARGE SCALE GENOMIC DNA]</scope>
    <source>
        <strain evidence="3 4">TM138-S3</strain>
    </source>
</reference>
<dbReference type="GO" id="GO:0005737">
    <property type="term" value="C:cytoplasm"/>
    <property type="evidence" value="ECO:0007669"/>
    <property type="project" value="TreeGrafter"/>
</dbReference>
<gene>
    <name evidence="3" type="ORF">WHR41_08222</name>
</gene>
<evidence type="ECO:0000313" key="4">
    <source>
        <dbReference type="Proteomes" id="UP000803884"/>
    </source>
</evidence>
<dbReference type="InterPro" id="IPR051468">
    <property type="entry name" value="Fungal_SecMetab_SDRs"/>
</dbReference>
<comment type="caution">
    <text evidence="3">The sequence shown here is derived from an EMBL/GenBank/DDBJ whole genome shotgun (WGS) entry which is preliminary data.</text>
</comment>
<accession>A0AB34KGD3</accession>
<proteinExistence type="inferred from homology"/>
<dbReference type="PRINTS" id="PR00080">
    <property type="entry name" value="SDRFAMILY"/>
</dbReference>
<dbReference type="EMBL" id="JAAQHG020000041">
    <property type="protein sequence ID" value="KAL1582996.1"/>
    <property type="molecule type" value="Genomic_DNA"/>
</dbReference>
<dbReference type="GeneID" id="96009664"/>
<comment type="similarity">
    <text evidence="1 2">Belongs to the short-chain dehydrogenases/reductases (SDR) family.</text>
</comment>
<dbReference type="Pfam" id="PF00106">
    <property type="entry name" value="adh_short"/>
    <property type="match status" value="1"/>
</dbReference>
<dbReference type="PANTHER" id="PTHR43544">
    <property type="entry name" value="SHORT-CHAIN DEHYDROGENASE/REDUCTASE"/>
    <property type="match status" value="1"/>
</dbReference>
<dbReference type="RefSeq" id="XP_069226103.1">
    <property type="nucleotide sequence ID" value="XM_069376826.1"/>
</dbReference>
<dbReference type="GO" id="GO:0016491">
    <property type="term" value="F:oxidoreductase activity"/>
    <property type="evidence" value="ECO:0007669"/>
    <property type="project" value="TreeGrafter"/>
</dbReference>
<dbReference type="PRINTS" id="PR00081">
    <property type="entry name" value="GDHRDH"/>
</dbReference>
<protein>
    <recommendedName>
        <fullName evidence="5">Short chain dehydrogenase</fullName>
    </recommendedName>
</protein>
<dbReference type="AlphaFoldDB" id="A0AB34KGD3"/>
<keyword evidence="4" id="KW-1185">Reference proteome</keyword>
<dbReference type="InterPro" id="IPR002347">
    <property type="entry name" value="SDR_fam"/>
</dbReference>
<dbReference type="Proteomes" id="UP000803884">
    <property type="component" value="Unassembled WGS sequence"/>
</dbReference>
<dbReference type="Gene3D" id="3.40.50.720">
    <property type="entry name" value="NAD(P)-binding Rossmann-like Domain"/>
    <property type="match status" value="1"/>
</dbReference>
<organism evidence="3 4">
    <name type="scientific">Cladosporium halotolerans</name>
    <dbReference type="NCBI Taxonomy" id="1052096"/>
    <lineage>
        <taxon>Eukaryota</taxon>
        <taxon>Fungi</taxon>
        <taxon>Dikarya</taxon>
        <taxon>Ascomycota</taxon>
        <taxon>Pezizomycotina</taxon>
        <taxon>Dothideomycetes</taxon>
        <taxon>Dothideomycetidae</taxon>
        <taxon>Cladosporiales</taxon>
        <taxon>Cladosporiaceae</taxon>
        <taxon>Cladosporium</taxon>
    </lineage>
</organism>
<name>A0AB34KGD3_9PEZI</name>
<evidence type="ECO:0008006" key="5">
    <source>
        <dbReference type="Google" id="ProtNLM"/>
    </source>
</evidence>